<name>A0A0J6IKX3_9PSED</name>
<dbReference type="InterPro" id="IPR010272">
    <property type="entry name" value="T6SS_TssF"/>
</dbReference>
<protein>
    <submittedName>
        <fullName evidence="1">Type VI secretion protein</fullName>
    </submittedName>
</protein>
<gene>
    <name evidence="1" type="ORF">TU86_17185</name>
</gene>
<dbReference type="RefSeq" id="WP_048365559.1">
    <property type="nucleotide sequence ID" value="NZ_JYLF01000007.1"/>
</dbReference>
<dbReference type="OrthoDB" id="9763676at2"/>
<dbReference type="PANTHER" id="PTHR35370">
    <property type="entry name" value="CYTOPLASMIC PROTEIN-RELATED-RELATED"/>
    <property type="match status" value="1"/>
</dbReference>
<dbReference type="EMBL" id="JYLF01000007">
    <property type="protein sequence ID" value="KMN12777.1"/>
    <property type="molecule type" value="Genomic_DNA"/>
</dbReference>
<dbReference type="PATRIC" id="fig|1608994.3.peg.4125"/>
<dbReference type="Proteomes" id="UP000036325">
    <property type="component" value="Unassembled WGS sequence"/>
</dbReference>
<dbReference type="NCBIfam" id="TIGR03359">
    <property type="entry name" value="VI_chp_6"/>
    <property type="match status" value="1"/>
</dbReference>
<dbReference type="STRING" id="1608994.TU86_17185"/>
<reference evidence="1 2" key="1">
    <citation type="submission" date="2015-02" db="EMBL/GenBank/DDBJ databases">
        <title>Pseudomonas helleri sp. nov. and Pseudomonas weihenstephanensis sp. nov., isolated from raw cows milk.</title>
        <authorList>
            <person name="von Neubeck M."/>
            <person name="Huptas C."/>
            <person name="Wenning M."/>
            <person name="Scherer S."/>
        </authorList>
    </citation>
    <scope>NUCLEOTIDE SEQUENCE [LARGE SCALE GENOMIC DNA]</scope>
    <source>
        <strain evidence="1 2">DSM 29166</strain>
    </source>
</reference>
<sequence length="608" mass="67570">MDDLLPFYERELAFLRSYSRQFSERYPKIAGRLLLAGDVSEDPHVERMIQSFALMGARISKKIEDDYPEFTEALLQVLYPHYLRPFPTCSITEFDLGDGAGQLSECVTLPRGTELLSRPVRGVECRFRTVYDVTLAPLRIASARFSPLVQAPRAVQLPLKASAQLSITFELLSTHGSMRELGLDHVRLFIDGEPSFCAVLRDVLALNVAKAYLESSDSGQWQALSASPMKSVGFAENEALIDWPARAHPAYRLLTEFFAFPEKFGFYDCDLSGAQGRRFTLHLLLSDVLSGSTASRLLEGLSAANVRLHCTPVVNLFRQHARPILVSHQAVSYNVVGDQQAASAFEVHAIESVTRTTETADGESQSEIRPFYSLHHGECQERNGLYWVAHRDENLARRSPGHELQLTIVDPDMDPISPGNSSLSLELTCSNRNLPEQLAYGVPSGDLRMPGGSLAQRISLLRKPTAAVRFACDRGAQWRLISHLSLNHLSLVEGGAVAFREMLKLYDLQRSATTARQIEGIHALSHRPVTAWLPGKYFASVARGTEIRLVIDEDSFVGIGLHIFAQVVDHFFGLYVHANSFTQLVLISKHSGEEVLRCQPRSGDSILV</sequence>
<dbReference type="Pfam" id="PF05947">
    <property type="entry name" value="T6SS_TssF"/>
    <property type="match status" value="1"/>
</dbReference>
<evidence type="ECO:0000313" key="1">
    <source>
        <dbReference type="EMBL" id="KMN12777.1"/>
    </source>
</evidence>
<dbReference type="PANTHER" id="PTHR35370:SF1">
    <property type="entry name" value="TYPE VI SECRETION SYSTEM COMPONENT TSSF1"/>
    <property type="match status" value="1"/>
</dbReference>
<proteinExistence type="predicted"/>
<accession>A0A0J6IKX3</accession>
<dbReference type="PIRSF" id="PIRSF028304">
    <property type="entry name" value="UCP028304"/>
    <property type="match status" value="1"/>
</dbReference>
<organism evidence="1 2">
    <name type="scientific">Pseudomonas weihenstephanensis</name>
    <dbReference type="NCBI Taxonomy" id="1608994"/>
    <lineage>
        <taxon>Bacteria</taxon>
        <taxon>Pseudomonadati</taxon>
        <taxon>Pseudomonadota</taxon>
        <taxon>Gammaproteobacteria</taxon>
        <taxon>Pseudomonadales</taxon>
        <taxon>Pseudomonadaceae</taxon>
        <taxon>Pseudomonas</taxon>
    </lineage>
</organism>
<comment type="caution">
    <text evidence="1">The sequence shown here is derived from an EMBL/GenBank/DDBJ whole genome shotgun (WGS) entry which is preliminary data.</text>
</comment>
<dbReference type="AlphaFoldDB" id="A0A0J6IKX3"/>
<evidence type="ECO:0000313" key="2">
    <source>
        <dbReference type="Proteomes" id="UP000036325"/>
    </source>
</evidence>